<keyword evidence="3" id="KW-1185">Reference proteome</keyword>
<protein>
    <submittedName>
        <fullName evidence="2">Uncharacterized protein</fullName>
    </submittedName>
</protein>
<proteinExistence type="predicted"/>
<dbReference type="EMBL" id="AP019309">
    <property type="protein sequence ID" value="BBH26509.1"/>
    <property type="molecule type" value="Genomic_DNA"/>
</dbReference>
<evidence type="ECO:0000313" key="2">
    <source>
        <dbReference type="EMBL" id="BBH26509.1"/>
    </source>
</evidence>
<feature type="transmembrane region" description="Helical" evidence="1">
    <location>
        <begin position="7"/>
        <end position="29"/>
    </location>
</feature>
<evidence type="ECO:0000313" key="3">
    <source>
        <dbReference type="Proteomes" id="UP000268059"/>
    </source>
</evidence>
<evidence type="ECO:0000256" key="1">
    <source>
        <dbReference type="SAM" id="Phobius"/>
    </source>
</evidence>
<name>A0A3G9JTJ3_9FIRM</name>
<keyword evidence="1" id="KW-1133">Transmembrane helix</keyword>
<dbReference type="AlphaFoldDB" id="A0A3G9JTJ3"/>
<dbReference type="Proteomes" id="UP000268059">
    <property type="component" value="Chromosome"/>
</dbReference>
<keyword evidence="1" id="KW-0812">Transmembrane</keyword>
<dbReference type="RefSeq" id="WP_125119364.1">
    <property type="nucleotide sequence ID" value="NZ_AP019309.1"/>
</dbReference>
<sequence length="75" mass="8586">MQYIKHSIYAILLFGMAVLGDVLYSTHIHLQTSYLGVSLQKGIAITPRLPLILVGFLAIYLTIYHFLPRKHENIF</sequence>
<accession>A0A3G9JTJ3</accession>
<organism evidence="2 3">
    <name type="scientific">Intestinibaculum porci</name>
    <dbReference type="NCBI Taxonomy" id="2487118"/>
    <lineage>
        <taxon>Bacteria</taxon>
        <taxon>Bacillati</taxon>
        <taxon>Bacillota</taxon>
        <taxon>Erysipelotrichia</taxon>
        <taxon>Erysipelotrichales</taxon>
        <taxon>Erysipelotrichaceae</taxon>
        <taxon>Intestinibaculum</taxon>
    </lineage>
</organism>
<dbReference type="InParanoid" id="A0A3G9JTJ3"/>
<reference evidence="2 3" key="1">
    <citation type="submission" date="2018-11" db="EMBL/GenBank/DDBJ databases">
        <title>Novel Erysipelotrichaceae bacterium isolated from small intestine of a swine.</title>
        <authorList>
            <person name="Kim J.S."/>
            <person name="Choe H."/>
            <person name="Lee Y.R."/>
            <person name="Kim K.M."/>
            <person name="Park D.S."/>
        </authorList>
    </citation>
    <scope>NUCLEOTIDE SEQUENCE [LARGE SCALE GENOMIC DNA]</scope>
    <source>
        <strain evidence="2 3">SG0102</strain>
    </source>
</reference>
<gene>
    <name evidence="2" type="ORF">SG0102_14430</name>
</gene>
<dbReference type="KEGG" id="ebm:SG0102_14430"/>
<feature type="transmembrane region" description="Helical" evidence="1">
    <location>
        <begin position="49"/>
        <end position="67"/>
    </location>
</feature>
<keyword evidence="1" id="KW-0472">Membrane</keyword>